<evidence type="ECO:0000313" key="8">
    <source>
        <dbReference type="EMBL" id="CAD1839023.1"/>
    </source>
</evidence>
<feature type="region of interest" description="Disordered" evidence="6">
    <location>
        <begin position="39"/>
        <end position="141"/>
    </location>
</feature>
<evidence type="ECO:0000256" key="5">
    <source>
        <dbReference type="ARBA" id="ARBA00023242"/>
    </source>
</evidence>
<evidence type="ECO:0000256" key="4">
    <source>
        <dbReference type="ARBA" id="ARBA00023163"/>
    </source>
</evidence>
<dbReference type="SMART" id="SM00353">
    <property type="entry name" value="HLH"/>
    <property type="match status" value="1"/>
</dbReference>
<dbReference type="CDD" id="cd18919">
    <property type="entry name" value="bHLH_AtBPE_like"/>
    <property type="match status" value="1"/>
</dbReference>
<dbReference type="FunFam" id="4.10.280.10:FF:000002">
    <property type="entry name" value="Basic helix-loop-helix transcription factor"/>
    <property type="match status" value="1"/>
</dbReference>
<proteinExistence type="inferred from homology"/>
<dbReference type="Gene3D" id="4.10.280.10">
    <property type="entry name" value="Helix-loop-helix DNA-binding domain"/>
    <property type="match status" value="1"/>
</dbReference>
<evidence type="ECO:0000259" key="7">
    <source>
        <dbReference type="PROSITE" id="PS50888"/>
    </source>
</evidence>
<dbReference type="AlphaFoldDB" id="A0A6V7Q7E2"/>
<comment type="subcellular location">
    <subcellularLocation>
        <location evidence="1">Nucleus</location>
    </subcellularLocation>
</comment>
<accession>A0A6V7Q7E2</accession>
<reference evidence="8" key="1">
    <citation type="submission" date="2020-07" db="EMBL/GenBank/DDBJ databases">
        <authorList>
            <person name="Lin J."/>
        </authorList>
    </citation>
    <scope>NUCLEOTIDE SEQUENCE</scope>
</reference>
<keyword evidence="4" id="KW-0804">Transcription</keyword>
<evidence type="ECO:0000256" key="1">
    <source>
        <dbReference type="ARBA" id="ARBA00004123"/>
    </source>
</evidence>
<dbReference type="InterPro" id="IPR024097">
    <property type="entry name" value="bHLH_ZIP_TF"/>
</dbReference>
<dbReference type="PROSITE" id="PS50888">
    <property type="entry name" value="BHLH"/>
    <property type="match status" value="1"/>
</dbReference>
<dbReference type="GO" id="GO:0003700">
    <property type="term" value="F:DNA-binding transcription factor activity"/>
    <property type="evidence" value="ECO:0007669"/>
    <property type="project" value="TreeGrafter"/>
</dbReference>
<keyword evidence="3" id="KW-0805">Transcription regulation</keyword>
<feature type="compositionally biased region" description="Low complexity" evidence="6">
    <location>
        <begin position="45"/>
        <end position="76"/>
    </location>
</feature>
<keyword evidence="5" id="KW-0539">Nucleus</keyword>
<name>A0A6V7Q7E2_ANACO</name>
<dbReference type="GO" id="GO:0005634">
    <property type="term" value="C:nucleus"/>
    <property type="evidence" value="ECO:0007669"/>
    <property type="project" value="UniProtKB-SubCell"/>
</dbReference>
<dbReference type="PANTHER" id="PTHR12565">
    <property type="entry name" value="STEROL REGULATORY ELEMENT-BINDING PROTEIN"/>
    <property type="match status" value="1"/>
</dbReference>
<feature type="domain" description="BHLH" evidence="7">
    <location>
        <begin position="150"/>
        <end position="200"/>
    </location>
</feature>
<evidence type="ECO:0000256" key="6">
    <source>
        <dbReference type="SAM" id="MobiDB-lite"/>
    </source>
</evidence>
<feature type="compositionally biased region" description="Low complexity" evidence="6">
    <location>
        <begin position="95"/>
        <end position="104"/>
    </location>
</feature>
<dbReference type="PANTHER" id="PTHR12565:SF431">
    <property type="entry name" value="TRANSCRIPTION FACTOR BHLH137"/>
    <property type="match status" value="1"/>
</dbReference>
<gene>
    <name evidence="8" type="ORF">CB5_LOCUS22234</name>
</gene>
<feature type="compositionally biased region" description="Basic and acidic residues" evidence="6">
    <location>
        <begin position="105"/>
        <end position="138"/>
    </location>
</feature>
<sequence length="321" mass="35222">MGFFSFQHQNPFLLDSPIYDYPSHDETFKMQFLPAEQAEDMGNNASSSIECGSSSIGASTPLIPSSPSSSLVAVPHPCERAAIIKPQDKKRKSRCGSSLSSSQSKESKESSKARKVRNEENKAKNGVKSEAKSSEEPPKGYIHVRARRGQATDSHSLAERVRRERISERMRMLQGLVPGCDKVTGKALMLDEIINYVQSLQNQVEFLSMKLASMSPILYGLGSDFDGLADQAQGCSPNFEKYSEMSVTIPCVHPETSPLQPIAFEGALGDYPMTSNSTSLSLQNQGPISFSQDTGNFLMQVGDQRQGLLNQVVFNDMCSFQ</sequence>
<dbReference type="InterPro" id="IPR036638">
    <property type="entry name" value="HLH_DNA-bd_sf"/>
</dbReference>
<dbReference type="EMBL" id="LR862133">
    <property type="protein sequence ID" value="CAD1839023.1"/>
    <property type="molecule type" value="Genomic_DNA"/>
</dbReference>
<organism evidence="8">
    <name type="scientific">Ananas comosus var. bracteatus</name>
    <name type="common">red pineapple</name>
    <dbReference type="NCBI Taxonomy" id="296719"/>
    <lineage>
        <taxon>Eukaryota</taxon>
        <taxon>Viridiplantae</taxon>
        <taxon>Streptophyta</taxon>
        <taxon>Embryophyta</taxon>
        <taxon>Tracheophyta</taxon>
        <taxon>Spermatophyta</taxon>
        <taxon>Magnoliopsida</taxon>
        <taxon>Liliopsida</taxon>
        <taxon>Poales</taxon>
        <taxon>Bromeliaceae</taxon>
        <taxon>Bromelioideae</taxon>
        <taxon>Ananas</taxon>
    </lineage>
</organism>
<dbReference type="SUPFAM" id="SSF47459">
    <property type="entry name" value="HLH, helix-loop-helix DNA-binding domain"/>
    <property type="match status" value="1"/>
</dbReference>
<evidence type="ECO:0000256" key="3">
    <source>
        <dbReference type="ARBA" id="ARBA00023015"/>
    </source>
</evidence>
<evidence type="ECO:0000256" key="2">
    <source>
        <dbReference type="ARBA" id="ARBA00005510"/>
    </source>
</evidence>
<dbReference type="GO" id="GO:0046983">
    <property type="term" value="F:protein dimerization activity"/>
    <property type="evidence" value="ECO:0007669"/>
    <property type="project" value="InterPro"/>
</dbReference>
<dbReference type="Pfam" id="PF00010">
    <property type="entry name" value="HLH"/>
    <property type="match status" value="1"/>
</dbReference>
<comment type="similarity">
    <text evidence="2">Belongs to the bHLH protein family.</text>
</comment>
<protein>
    <recommendedName>
        <fullName evidence="7">BHLH domain-containing protein</fullName>
    </recommendedName>
</protein>
<dbReference type="InterPro" id="IPR011598">
    <property type="entry name" value="bHLH_dom"/>
</dbReference>